<proteinExistence type="inferred from homology"/>
<dbReference type="PANTHER" id="PTHR46909">
    <property type="entry name" value="39S RIBOSOMAL PROTEIN L36, MITOCHONDRIAL"/>
    <property type="match status" value="1"/>
</dbReference>
<dbReference type="VEuPathDB" id="FungiDB:BON22_3807"/>
<dbReference type="InterPro" id="IPR052143">
    <property type="entry name" value="Mitoribosomal_bL36m"/>
</dbReference>
<dbReference type="InterPro" id="IPR000473">
    <property type="entry name" value="Ribosomal_bL36"/>
</dbReference>
<dbReference type="GO" id="GO:0006412">
    <property type="term" value="P:translation"/>
    <property type="evidence" value="ECO:0007669"/>
    <property type="project" value="InterPro"/>
</dbReference>
<protein>
    <recommendedName>
        <fullName evidence="7">Ribosomal protein</fullName>
    </recommendedName>
</protein>
<dbReference type="Pfam" id="PF00444">
    <property type="entry name" value="Ribosomal_L36"/>
    <property type="match status" value="1"/>
</dbReference>
<evidence type="ECO:0000313" key="9">
    <source>
        <dbReference type="EMBL" id="ONH66311.1"/>
    </source>
</evidence>
<keyword evidence="6 7" id="KW-0687">Ribonucleoprotein</keyword>
<dbReference type="EMBL" id="LK052892">
    <property type="protein sequence ID" value="CDR41662.1"/>
    <property type="molecule type" value="Genomic_DNA"/>
</dbReference>
<dbReference type="GO" id="GO:0003735">
    <property type="term" value="F:structural constituent of ribosome"/>
    <property type="evidence" value="ECO:0007669"/>
    <property type="project" value="InterPro"/>
</dbReference>
<dbReference type="InterPro" id="IPR035977">
    <property type="entry name" value="Ribosomal_bL36_sp"/>
</dbReference>
<keyword evidence="4 7" id="KW-0689">Ribosomal protein</keyword>
<dbReference type="NCBIfam" id="TIGR01022">
    <property type="entry name" value="rpmJ_bact"/>
    <property type="match status" value="1"/>
</dbReference>
<dbReference type="Proteomes" id="UP000189513">
    <property type="component" value="Unassembled WGS sequence"/>
</dbReference>
<evidence type="ECO:0000256" key="2">
    <source>
        <dbReference type="ARBA" id="ARBA00007645"/>
    </source>
</evidence>
<dbReference type="GO" id="GO:0005762">
    <property type="term" value="C:mitochondrial large ribosomal subunit"/>
    <property type="evidence" value="ECO:0007669"/>
    <property type="project" value="TreeGrafter"/>
</dbReference>
<dbReference type="SUPFAM" id="SSF57840">
    <property type="entry name" value="Ribosomal protein L36"/>
    <property type="match status" value="1"/>
</dbReference>
<dbReference type="HAMAP" id="MF_00251">
    <property type="entry name" value="Ribosomal_bL36"/>
    <property type="match status" value="1"/>
</dbReference>
<reference evidence="8" key="1">
    <citation type="journal article" date="2014" name="Genome Announc.">
        <title>Genome sequence of the yeast Cyberlindnera fabianii (Hansenula fabianii).</title>
        <authorList>
            <person name="Freel K.C."/>
            <person name="Sarilar V."/>
            <person name="Neuveglise C."/>
            <person name="Devillers H."/>
            <person name="Friedrich A."/>
            <person name="Schacherer J."/>
        </authorList>
    </citation>
    <scope>NUCLEOTIDE SEQUENCE</scope>
    <source>
        <strain evidence="8">YJS4271</strain>
    </source>
</reference>
<evidence type="ECO:0000256" key="7">
    <source>
        <dbReference type="RuleBase" id="RU000570"/>
    </source>
</evidence>
<keyword evidence="10" id="KW-1185">Reference proteome</keyword>
<gene>
    <name evidence="9" type="ORF">BON22_3807</name>
    <name evidence="8" type="ORF">CYFA0S_07e04764g</name>
</gene>
<evidence type="ECO:0000256" key="1">
    <source>
        <dbReference type="ARBA" id="ARBA00004173"/>
    </source>
</evidence>
<comment type="subcellular location">
    <subcellularLocation>
        <location evidence="1">Mitochondrion</location>
    </subcellularLocation>
</comment>
<reference evidence="9" key="3">
    <citation type="submission" date="2017-01" db="EMBL/GenBank/DDBJ databases">
        <authorList>
            <person name="Mah S.A."/>
            <person name="Swanson W.J."/>
            <person name="Moy G.W."/>
            <person name="Vacquier V.D."/>
        </authorList>
    </citation>
    <scope>NUCLEOTIDE SEQUENCE [LARGE SCALE GENOMIC DNA]</scope>
    <source>
        <strain evidence="9">65</strain>
    </source>
</reference>
<keyword evidence="3" id="KW-0809">Transit peptide</keyword>
<sequence length="77" mass="8852">MSFFRTLTSFVTRPQASSLLTKQAFGSSFAVIQPTLARGFKVRTSVKKLCDDCYVVRRKGRVYVYCKTNKKHKQRQG</sequence>
<dbReference type="OMA" id="LMNPIIC"/>
<dbReference type="AlphaFoldDB" id="A0A061B1Y1"/>
<evidence type="ECO:0000256" key="5">
    <source>
        <dbReference type="ARBA" id="ARBA00023128"/>
    </source>
</evidence>
<keyword evidence="5" id="KW-0496">Mitochondrion</keyword>
<dbReference type="STRING" id="36022.A0A061B1Y1"/>
<comment type="similarity">
    <text evidence="2 7">Belongs to the bacterial ribosomal protein bL36 family.</text>
</comment>
<evidence type="ECO:0000256" key="6">
    <source>
        <dbReference type="ARBA" id="ARBA00023274"/>
    </source>
</evidence>
<dbReference type="PROSITE" id="PS00828">
    <property type="entry name" value="RIBOSOMAL_L36"/>
    <property type="match status" value="1"/>
</dbReference>
<evidence type="ECO:0000313" key="8">
    <source>
        <dbReference type="EMBL" id="CDR41662.1"/>
    </source>
</evidence>
<dbReference type="PANTHER" id="PTHR46909:SF1">
    <property type="entry name" value="LARGE RIBOSOMAL SUBUNIT PROTEIN BL36M"/>
    <property type="match status" value="1"/>
</dbReference>
<organism evidence="8">
    <name type="scientific">Cyberlindnera fabianii</name>
    <name type="common">Yeast</name>
    <name type="synonym">Hansenula fabianii</name>
    <dbReference type="NCBI Taxonomy" id="36022"/>
    <lineage>
        <taxon>Eukaryota</taxon>
        <taxon>Fungi</taxon>
        <taxon>Dikarya</taxon>
        <taxon>Ascomycota</taxon>
        <taxon>Saccharomycotina</taxon>
        <taxon>Saccharomycetes</taxon>
        <taxon>Phaffomycetales</taxon>
        <taxon>Phaffomycetaceae</taxon>
        <taxon>Cyberlindnera</taxon>
    </lineage>
</organism>
<accession>A0A061B1Y1</accession>
<dbReference type="OrthoDB" id="10265903at2759"/>
<reference evidence="10" key="2">
    <citation type="journal article" date="2017" name="Genome Announc.">
        <title>Genome sequences of Cyberlindnera fabianii 65, Pichia kudriavzevii 129, and Saccharomyces cerevisiae 131 isolated from fermented masau fruits in Zimbabwe.</title>
        <authorList>
            <person name="van Rijswijck I.M.H."/>
            <person name="Derks M.F.L."/>
            <person name="Abee T."/>
            <person name="de Ridder D."/>
            <person name="Smid E.J."/>
        </authorList>
    </citation>
    <scope>NUCLEOTIDE SEQUENCE [LARGE SCALE GENOMIC DNA]</scope>
    <source>
        <strain evidence="10">65</strain>
    </source>
</reference>
<name>A0A061B1Y1_CYBFA</name>
<evidence type="ECO:0000256" key="3">
    <source>
        <dbReference type="ARBA" id="ARBA00022946"/>
    </source>
</evidence>
<dbReference type="EMBL" id="MPUK01000007">
    <property type="protein sequence ID" value="ONH66311.1"/>
    <property type="molecule type" value="Genomic_DNA"/>
</dbReference>
<evidence type="ECO:0000313" key="10">
    <source>
        <dbReference type="Proteomes" id="UP000189513"/>
    </source>
</evidence>
<evidence type="ECO:0000256" key="4">
    <source>
        <dbReference type="ARBA" id="ARBA00022980"/>
    </source>
</evidence>